<gene>
    <name evidence="2" type="ORF">SBW85_03060</name>
</gene>
<comment type="caution">
    <text evidence="2">The sequence shown here is derived from an EMBL/GenBank/DDBJ whole genome shotgun (WGS) entry which is preliminary data.</text>
</comment>
<protein>
    <recommendedName>
        <fullName evidence="4">DksA C4-type domain-containing protein</fullName>
    </recommendedName>
</protein>
<dbReference type="EMBL" id="JAWRCN010000001">
    <property type="protein sequence ID" value="MDW6016747.1"/>
    <property type="molecule type" value="Genomic_DNA"/>
</dbReference>
<dbReference type="Proteomes" id="UP001272325">
    <property type="component" value="Unassembled WGS sequence"/>
</dbReference>
<evidence type="ECO:0000313" key="2">
    <source>
        <dbReference type="EMBL" id="MDW6016747.1"/>
    </source>
</evidence>
<evidence type="ECO:0000313" key="3">
    <source>
        <dbReference type="Proteomes" id="UP001272325"/>
    </source>
</evidence>
<feature type="region of interest" description="Disordered" evidence="1">
    <location>
        <begin position="1"/>
        <end position="28"/>
    </location>
</feature>
<keyword evidence="3" id="KW-1185">Reference proteome</keyword>
<reference evidence="2 3" key="1">
    <citation type="submission" date="2023-11" db="EMBL/GenBank/DDBJ databases">
        <title>Plant-associative lifestyle of Vibrio porteresiae and its evolutionary dynamics.</title>
        <authorList>
            <person name="Rameshkumar N."/>
            <person name="Kirti K."/>
        </authorList>
    </citation>
    <scope>NUCLEOTIDE SEQUENCE [LARGE SCALE GENOMIC DNA]</scope>
    <source>
        <strain evidence="2 3">MSSRF60</strain>
    </source>
</reference>
<name>A0ABU4IDV5_9VIBR</name>
<sequence>MSDERKRKQAAIRAKRLREKRKNSGEQDIRVSLSELEQQKLSEISQFFGYPNEPIADVETLQSLIHRVHAEIPTIEKQLGKCSKCGEQLPQGCAKLREGGLFKGDATCWHTINRNRLIPLRSQQ</sequence>
<feature type="compositionally biased region" description="Basic residues" evidence="1">
    <location>
        <begin position="7"/>
        <end position="21"/>
    </location>
</feature>
<evidence type="ECO:0000256" key="1">
    <source>
        <dbReference type="SAM" id="MobiDB-lite"/>
    </source>
</evidence>
<proteinExistence type="predicted"/>
<evidence type="ECO:0008006" key="4">
    <source>
        <dbReference type="Google" id="ProtNLM"/>
    </source>
</evidence>
<organism evidence="2 3">
    <name type="scientific">Vibrio plantisponsor</name>
    <dbReference type="NCBI Taxonomy" id="664643"/>
    <lineage>
        <taxon>Bacteria</taxon>
        <taxon>Pseudomonadati</taxon>
        <taxon>Pseudomonadota</taxon>
        <taxon>Gammaproteobacteria</taxon>
        <taxon>Vibrionales</taxon>
        <taxon>Vibrionaceae</taxon>
        <taxon>Vibrio</taxon>
    </lineage>
</organism>
<accession>A0ABU4IDV5</accession>
<dbReference type="RefSeq" id="WP_171137469.1">
    <property type="nucleotide sequence ID" value="NZ_AP024893.1"/>
</dbReference>